<feature type="region of interest" description="Disordered" evidence="3">
    <location>
        <begin position="105"/>
        <end position="145"/>
    </location>
</feature>
<evidence type="ECO:0008006" key="8">
    <source>
        <dbReference type="Google" id="ProtNLM"/>
    </source>
</evidence>
<feature type="domain" description="CNH" evidence="5">
    <location>
        <begin position="782"/>
        <end position="1053"/>
    </location>
</feature>
<dbReference type="CDD" id="cd00160">
    <property type="entry name" value="RhoGEF"/>
    <property type="match status" value="1"/>
</dbReference>
<dbReference type="InterPro" id="IPR035899">
    <property type="entry name" value="DBL_dom_sf"/>
</dbReference>
<evidence type="ECO:0000256" key="2">
    <source>
        <dbReference type="ARBA" id="ARBA00022658"/>
    </source>
</evidence>
<feature type="compositionally biased region" description="Polar residues" evidence="3">
    <location>
        <begin position="105"/>
        <end position="131"/>
    </location>
</feature>
<sequence length="1053" mass="117845">MENHGHNHRPLSAQSKLDVITTTKISTLPTTMVETASTNRRGSESSTSRILHPAFRFPCSPSDPPVPSHNHDYNHDYSHDYNHEHVPTPLPTPIDTLQVTTKIHTSNSANSHRSISMAHQKSYSTSNNSPVAYTPSDPHSAKSSLASSQLYDGLNNHLNSTNPNPAHIITNFTITDTPNSADTTDNLLISNSNSADRILSPIAIDNRSFLSVIYQSLVSAIATAHPSELSSPDGPIIANRTFSSPVSLSQPSTPIYGRHISGSHLVAMIARLLDTSNLRLARDVADSLAMQCYIVLAASGEYVSRLFTLDDVLLAIVPCSIENYPVGVFLPLTVCYSYGCSRNYTCYSCSCPRRLEALRRQHSDTLPLFCNELSLPSLNGIGLAASFQPRTTALWRDTVPKKVFDNLPPKEHKRQEIIFELINGERDYIRDLEAFIKIFMVPLSTLDMIPLNNRSNFIQKVFLNVLDLLKINIELLKKLVSCQKDLVVYDGIGDAFLQLMDAFDTYIYYGGNQVYAKAHLEDEKAVNPPLCQFLEECASKPELRKLPFESFLAAPTTRLARYPLLLKEILKYTEGDHTDSFLMTKARDALQAILSRLNREAGHAVNRLRLTSISRSFGQFETMEDTLRLLEDDRILVREGKLTLSRRSSYDCEVTVFLFDHMLVVAREKVPGHLKMVRHALPLELVTISSEQSLPISGNMSSFPDNQLKPKPKGVDHFRALTFVVTFGGHDSGNMTLQAMNYSEAVSWKDAIDKQKSIRRLQTAYISPIPLWRGPIDWAFPDAHPSTAVLWEGAVIVGTSGGVYVLRSDNPSERLSLGLNSDRTSFSGSSHSWGLPVREKTFSTMPISAFRKIIDIKRVTKVDILLESRSILVLADRVLYTFPADIIVRDIPHVSKGRKVSSSVSFFKQGNLMNKPLLCTVDSKPLNSSIKIWQSAKGDFSIPMRDRIGRFFGSGHHSDANRNDRFGGVGILDDRDKSLEFVLSREYQTPVAIFRLADGCFLLCFQEFSFIIDKFGRRTKSDWMVQWYGVPTDYAVVGDFLLAFDPLFIEVRI</sequence>
<dbReference type="Gene3D" id="2.30.29.30">
    <property type="entry name" value="Pleckstrin-homology domain (PH domain)/Phosphotyrosine-binding domain (PTB)"/>
    <property type="match status" value="1"/>
</dbReference>
<dbReference type="Gene3D" id="1.20.900.10">
    <property type="entry name" value="Dbl homology (DH) domain"/>
    <property type="match status" value="1"/>
</dbReference>
<organism evidence="6 7">
    <name type="scientific">Batrachochytrium salamandrivorans</name>
    <dbReference type="NCBI Taxonomy" id="1357716"/>
    <lineage>
        <taxon>Eukaryota</taxon>
        <taxon>Fungi</taxon>
        <taxon>Fungi incertae sedis</taxon>
        <taxon>Chytridiomycota</taxon>
        <taxon>Chytridiomycota incertae sedis</taxon>
        <taxon>Chytridiomycetes</taxon>
        <taxon>Rhizophydiales</taxon>
        <taxon>Rhizophydiales incertae sedis</taxon>
        <taxon>Batrachochytrium</taxon>
    </lineage>
</organism>
<dbReference type="InterPro" id="IPR011993">
    <property type="entry name" value="PH-like_dom_sf"/>
</dbReference>
<evidence type="ECO:0000256" key="3">
    <source>
        <dbReference type="SAM" id="MobiDB-lite"/>
    </source>
</evidence>
<comment type="caution">
    <text evidence="6">The sequence shown here is derived from an EMBL/GenBank/DDBJ whole genome shotgun (WGS) entry which is preliminary data.</text>
</comment>
<dbReference type="SMART" id="SM00325">
    <property type="entry name" value="RhoGEF"/>
    <property type="match status" value="1"/>
</dbReference>
<gene>
    <name evidence="6" type="ORF">BASA50_006373</name>
</gene>
<reference evidence="6 7" key="1">
    <citation type="submission" date="2021-02" db="EMBL/GenBank/DDBJ databases">
        <title>Variation within the Batrachochytrium salamandrivorans European outbreak.</title>
        <authorList>
            <person name="Kelly M."/>
            <person name="Pasmans F."/>
            <person name="Shea T.P."/>
            <person name="Munoz J.F."/>
            <person name="Carranza S."/>
            <person name="Cuomo C.A."/>
            <person name="Martel A."/>
        </authorList>
    </citation>
    <scope>NUCLEOTIDE SEQUENCE [LARGE SCALE GENOMIC DNA]</scope>
    <source>
        <strain evidence="6 7">AMFP18/2</strain>
    </source>
</reference>
<dbReference type="Pfam" id="PF15405">
    <property type="entry name" value="PH_5"/>
    <property type="match status" value="1"/>
</dbReference>
<evidence type="ECO:0000313" key="6">
    <source>
        <dbReference type="EMBL" id="KAH6594696.1"/>
    </source>
</evidence>
<dbReference type="PANTHER" id="PTHR46572">
    <property type="entry name" value="RHO1 GDP-GTP EXCHANGE PROTEIN 1-RELATED"/>
    <property type="match status" value="1"/>
</dbReference>
<dbReference type="PANTHER" id="PTHR46572:SF2">
    <property type="entry name" value="RHO1 GDP-GTP EXCHANGE PROTEIN 1-RELATED"/>
    <property type="match status" value="1"/>
</dbReference>
<dbReference type="Proteomes" id="UP001648503">
    <property type="component" value="Unassembled WGS sequence"/>
</dbReference>
<dbReference type="InterPro" id="IPR041675">
    <property type="entry name" value="PH_5"/>
</dbReference>
<proteinExistence type="predicted"/>
<dbReference type="SMART" id="SM00233">
    <property type="entry name" value="PH"/>
    <property type="match status" value="1"/>
</dbReference>
<dbReference type="InterPro" id="IPR001849">
    <property type="entry name" value="PH_domain"/>
</dbReference>
<keyword evidence="2" id="KW-0344">Guanine-nucleotide releasing factor</keyword>
<feature type="domain" description="DH" evidence="4">
    <location>
        <begin position="413"/>
        <end position="600"/>
    </location>
</feature>
<protein>
    <recommendedName>
        <fullName evidence="8">DH domain-containing protein</fullName>
    </recommendedName>
</protein>
<dbReference type="EMBL" id="JAFCIX010000330">
    <property type="protein sequence ID" value="KAH6594696.1"/>
    <property type="molecule type" value="Genomic_DNA"/>
</dbReference>
<keyword evidence="1" id="KW-0597">Phosphoprotein</keyword>
<dbReference type="PROSITE" id="PS50219">
    <property type="entry name" value="CNH"/>
    <property type="match status" value="1"/>
</dbReference>
<evidence type="ECO:0000256" key="1">
    <source>
        <dbReference type="ARBA" id="ARBA00022553"/>
    </source>
</evidence>
<dbReference type="InterPro" id="IPR000219">
    <property type="entry name" value="DH_dom"/>
</dbReference>
<evidence type="ECO:0000313" key="7">
    <source>
        <dbReference type="Proteomes" id="UP001648503"/>
    </source>
</evidence>
<dbReference type="Pfam" id="PF00780">
    <property type="entry name" value="CNH"/>
    <property type="match status" value="1"/>
</dbReference>
<dbReference type="InterPro" id="IPR001180">
    <property type="entry name" value="CNH_dom"/>
</dbReference>
<accession>A0ABQ8F9Z3</accession>
<dbReference type="SUPFAM" id="SSF50729">
    <property type="entry name" value="PH domain-like"/>
    <property type="match status" value="1"/>
</dbReference>
<name>A0ABQ8F9Z3_9FUNG</name>
<dbReference type="Pfam" id="PF00621">
    <property type="entry name" value="RhoGEF"/>
    <property type="match status" value="1"/>
</dbReference>
<dbReference type="InterPro" id="IPR052233">
    <property type="entry name" value="Rho-type_GEFs"/>
</dbReference>
<dbReference type="PROSITE" id="PS50010">
    <property type="entry name" value="DH_2"/>
    <property type="match status" value="1"/>
</dbReference>
<dbReference type="SUPFAM" id="SSF48065">
    <property type="entry name" value="DBL homology domain (DH-domain)"/>
    <property type="match status" value="1"/>
</dbReference>
<evidence type="ECO:0000259" key="4">
    <source>
        <dbReference type="PROSITE" id="PS50010"/>
    </source>
</evidence>
<evidence type="ECO:0000259" key="5">
    <source>
        <dbReference type="PROSITE" id="PS50219"/>
    </source>
</evidence>
<keyword evidence="7" id="KW-1185">Reference proteome</keyword>